<proteinExistence type="predicted"/>
<keyword evidence="2" id="KW-1185">Reference proteome</keyword>
<comment type="caution">
    <text evidence="1">The sequence shown here is derived from an EMBL/GenBank/DDBJ whole genome shotgun (WGS) entry which is preliminary data.</text>
</comment>
<gene>
    <name evidence="1" type="ORF">NQ317_013089</name>
</gene>
<accession>A0ABQ9J0X9</accession>
<reference evidence="1" key="1">
    <citation type="journal article" date="2023" name="Insect Mol. Biol.">
        <title>Genome sequencing provides insights into the evolution of gene families encoding plant cell wall-degrading enzymes in longhorned beetles.</title>
        <authorList>
            <person name="Shin N.R."/>
            <person name="Okamura Y."/>
            <person name="Kirsch R."/>
            <person name="Pauchet Y."/>
        </authorList>
    </citation>
    <scope>NUCLEOTIDE SEQUENCE</scope>
    <source>
        <strain evidence="1">MMC_N1</strain>
    </source>
</reference>
<evidence type="ECO:0000313" key="1">
    <source>
        <dbReference type="EMBL" id="KAJ8970646.1"/>
    </source>
</evidence>
<sequence>MASLRLLTLFSSFPKYRYFKGFWRYQQNTILPLRGRGSDISYRLSTLAPLNGCNAIGISQIKANRPNFQLSFIIRTNQFSKLATNESFISTAGTCPPSCWQACADRTAIWLGLSRFNMSDIRNHIGEQSADDSYVVLPAVAKNPMNFRIPKLYRLSVAETLGRIPIQPLHCVYLCVSKKGASPLQRASQAPCIEDPTPYFQGYFSRLDRFFTVDVLNITECRFEDEIGDLGTNISADEAVDQLLSARFTIPYLDEYSYVGVYV</sequence>
<dbReference type="Proteomes" id="UP001162164">
    <property type="component" value="Unassembled WGS sequence"/>
</dbReference>
<dbReference type="EMBL" id="JAPWTJ010001595">
    <property type="protein sequence ID" value="KAJ8970646.1"/>
    <property type="molecule type" value="Genomic_DNA"/>
</dbReference>
<name>A0ABQ9J0X9_9CUCU</name>
<evidence type="ECO:0000313" key="2">
    <source>
        <dbReference type="Proteomes" id="UP001162164"/>
    </source>
</evidence>
<protein>
    <submittedName>
        <fullName evidence="1">Uncharacterized protein</fullName>
    </submittedName>
</protein>
<organism evidence="1 2">
    <name type="scientific">Molorchus minor</name>
    <dbReference type="NCBI Taxonomy" id="1323400"/>
    <lineage>
        <taxon>Eukaryota</taxon>
        <taxon>Metazoa</taxon>
        <taxon>Ecdysozoa</taxon>
        <taxon>Arthropoda</taxon>
        <taxon>Hexapoda</taxon>
        <taxon>Insecta</taxon>
        <taxon>Pterygota</taxon>
        <taxon>Neoptera</taxon>
        <taxon>Endopterygota</taxon>
        <taxon>Coleoptera</taxon>
        <taxon>Polyphaga</taxon>
        <taxon>Cucujiformia</taxon>
        <taxon>Chrysomeloidea</taxon>
        <taxon>Cerambycidae</taxon>
        <taxon>Lamiinae</taxon>
        <taxon>Monochamini</taxon>
        <taxon>Molorchus</taxon>
    </lineage>
</organism>